<sequence length="156" mass="17768">MLDQIRRFFDDVIQRSTGDDPFDRDHAMRCASAALMLEMTHMEPEQSAALGRELVATLVREDFGLSPEETDALLACADAERRDATDYFQFTRLINEHFTAEEKISLIESLWRVAYADQRLSSLEEHLVRKVAELIYVPHAAFINAKHRAEADRGAG</sequence>
<evidence type="ECO:0000313" key="2">
    <source>
        <dbReference type="EMBL" id="MBK1618013.1"/>
    </source>
</evidence>
<dbReference type="SUPFAM" id="SSF158682">
    <property type="entry name" value="TerB-like"/>
    <property type="match status" value="1"/>
</dbReference>
<organism evidence="2 3">
    <name type="scientific">Lamprobacter modestohalophilus</name>
    <dbReference type="NCBI Taxonomy" id="1064514"/>
    <lineage>
        <taxon>Bacteria</taxon>
        <taxon>Pseudomonadati</taxon>
        <taxon>Pseudomonadota</taxon>
        <taxon>Gammaproteobacteria</taxon>
        <taxon>Chromatiales</taxon>
        <taxon>Chromatiaceae</taxon>
        <taxon>Lamprobacter</taxon>
    </lineage>
</organism>
<comment type="caution">
    <text evidence="2">The sequence shown here is derived from an EMBL/GenBank/DDBJ whole genome shotgun (WGS) entry which is preliminary data.</text>
</comment>
<evidence type="ECO:0000313" key="3">
    <source>
        <dbReference type="Proteomes" id="UP001138768"/>
    </source>
</evidence>
<dbReference type="EMBL" id="NRRY01000006">
    <property type="protein sequence ID" value="MBK1618013.1"/>
    <property type="molecule type" value="Genomic_DNA"/>
</dbReference>
<dbReference type="InterPro" id="IPR029024">
    <property type="entry name" value="TerB-like"/>
</dbReference>
<keyword evidence="3" id="KW-1185">Reference proteome</keyword>
<name>A0A9X1B323_9GAMM</name>
<dbReference type="Pfam" id="PF05099">
    <property type="entry name" value="TerB"/>
    <property type="match status" value="1"/>
</dbReference>
<dbReference type="CDD" id="cd07313">
    <property type="entry name" value="terB_like_2"/>
    <property type="match status" value="1"/>
</dbReference>
<dbReference type="InterPro" id="IPR007791">
    <property type="entry name" value="DjlA_N"/>
</dbReference>
<proteinExistence type="predicted"/>
<accession>A0A9X1B323</accession>
<dbReference type="Gene3D" id="1.10.3680.10">
    <property type="entry name" value="TerB-like"/>
    <property type="match status" value="1"/>
</dbReference>
<feature type="domain" description="Co-chaperone DjlA N-terminal" evidence="1">
    <location>
        <begin position="30"/>
        <end position="146"/>
    </location>
</feature>
<reference evidence="2 3" key="1">
    <citation type="journal article" date="2020" name="Microorganisms">
        <title>Osmotic Adaptation and Compatible Solute Biosynthesis of Phototrophic Bacteria as Revealed from Genome Analyses.</title>
        <authorList>
            <person name="Imhoff J.F."/>
            <person name="Rahn T."/>
            <person name="Kunzel S."/>
            <person name="Keller A."/>
            <person name="Neulinger S.C."/>
        </authorList>
    </citation>
    <scope>NUCLEOTIDE SEQUENCE [LARGE SCALE GENOMIC DNA]</scope>
    <source>
        <strain evidence="2 3">DSM 25653</strain>
    </source>
</reference>
<dbReference type="AlphaFoldDB" id="A0A9X1B323"/>
<dbReference type="RefSeq" id="WP_200240497.1">
    <property type="nucleotide sequence ID" value="NZ_NRRY01000006.1"/>
</dbReference>
<evidence type="ECO:0000259" key="1">
    <source>
        <dbReference type="Pfam" id="PF05099"/>
    </source>
</evidence>
<protein>
    <recommendedName>
        <fullName evidence="1">Co-chaperone DjlA N-terminal domain-containing protein</fullName>
    </recommendedName>
</protein>
<dbReference type="Proteomes" id="UP001138768">
    <property type="component" value="Unassembled WGS sequence"/>
</dbReference>
<gene>
    <name evidence="2" type="ORF">CKO42_06015</name>
</gene>